<gene>
    <name evidence="11" type="primary">erm</name>
    <name evidence="11" type="ORF">ACFP56_02520</name>
</gene>
<organism evidence="11 12">
    <name type="scientific">Paenibacillus septentrionalis</name>
    <dbReference type="NCBI Taxonomy" id="429342"/>
    <lineage>
        <taxon>Bacteria</taxon>
        <taxon>Bacillati</taxon>
        <taxon>Bacillota</taxon>
        <taxon>Bacilli</taxon>
        <taxon>Bacillales</taxon>
        <taxon>Paenibacillaceae</taxon>
        <taxon>Paenibacillus</taxon>
    </lineage>
</organism>
<evidence type="ECO:0000313" key="12">
    <source>
        <dbReference type="Proteomes" id="UP001596233"/>
    </source>
</evidence>
<proteinExistence type="inferred from homology"/>
<evidence type="ECO:0000256" key="5">
    <source>
        <dbReference type="ARBA" id="ARBA00022884"/>
    </source>
</evidence>
<keyword evidence="4 8" id="KW-0949">S-adenosyl-L-methionine</keyword>
<dbReference type="InterPro" id="IPR020596">
    <property type="entry name" value="rRNA_Ade_Mease_Trfase_CS"/>
</dbReference>
<feature type="binding site" evidence="8">
    <location>
        <position position="49"/>
    </location>
    <ligand>
        <name>S-adenosyl-L-methionine</name>
        <dbReference type="ChEBI" id="CHEBI:59789"/>
    </ligand>
</feature>
<dbReference type="CDD" id="cd02440">
    <property type="entry name" value="AdoMet_MTases"/>
    <property type="match status" value="1"/>
</dbReference>
<keyword evidence="3 8" id="KW-0808">Transferase</keyword>
<feature type="binding site" evidence="8">
    <location>
        <position position="97"/>
    </location>
    <ligand>
        <name>S-adenosyl-L-methionine</name>
        <dbReference type="ChEBI" id="CHEBI:59789"/>
    </ligand>
</feature>
<accession>A0ABW1V198</accession>
<feature type="binding site" evidence="8">
    <location>
        <position position="22"/>
    </location>
    <ligand>
        <name>S-adenosyl-L-methionine</name>
        <dbReference type="ChEBI" id="CHEBI:59789"/>
    </ligand>
</feature>
<dbReference type="Proteomes" id="UP001596233">
    <property type="component" value="Unassembled WGS sequence"/>
</dbReference>
<dbReference type="PANTHER" id="PTHR11727">
    <property type="entry name" value="DIMETHYLADENOSINE TRANSFERASE"/>
    <property type="match status" value="1"/>
</dbReference>
<dbReference type="InterPro" id="IPR001737">
    <property type="entry name" value="KsgA/Erm"/>
</dbReference>
<keyword evidence="5 8" id="KW-0694">RNA-binding</keyword>
<feature type="binding site" evidence="8">
    <location>
        <position position="70"/>
    </location>
    <ligand>
        <name>S-adenosyl-L-methionine</name>
        <dbReference type="ChEBI" id="CHEBI:59789"/>
    </ligand>
</feature>
<dbReference type="SUPFAM" id="SSF53335">
    <property type="entry name" value="S-adenosyl-L-methionine-dependent methyltransferases"/>
    <property type="match status" value="1"/>
</dbReference>
<comment type="similarity">
    <text evidence="8">Belongs to the class I-like SAM-binding methyltransferase superfamily. rRNA adenine N(6)-methyltransferase family.</text>
</comment>
<dbReference type="PANTHER" id="PTHR11727:SF7">
    <property type="entry name" value="DIMETHYLADENOSINE TRANSFERASE-RELATED"/>
    <property type="match status" value="1"/>
</dbReference>
<reference evidence="12" key="1">
    <citation type="journal article" date="2019" name="Int. J. Syst. Evol. Microbiol.">
        <title>The Global Catalogue of Microorganisms (GCM) 10K type strain sequencing project: providing services to taxonomists for standard genome sequencing and annotation.</title>
        <authorList>
            <consortium name="The Broad Institute Genomics Platform"/>
            <consortium name="The Broad Institute Genome Sequencing Center for Infectious Disease"/>
            <person name="Wu L."/>
            <person name="Ma J."/>
        </authorList>
    </citation>
    <scope>NUCLEOTIDE SEQUENCE [LARGE SCALE GENOMIC DNA]</scope>
    <source>
        <strain evidence="12">PCU 280</strain>
    </source>
</reference>
<dbReference type="Gene3D" id="1.10.8.100">
    <property type="entry name" value="Ribosomal RNA adenine dimethylase-like, domain 2"/>
    <property type="match status" value="1"/>
</dbReference>
<feature type="region of interest" description="Disordered" evidence="9">
    <location>
        <begin position="1"/>
        <end position="20"/>
    </location>
</feature>
<feature type="binding site" evidence="8">
    <location>
        <position position="113"/>
    </location>
    <ligand>
        <name>S-adenosyl-L-methionine</name>
        <dbReference type="ChEBI" id="CHEBI:59789"/>
    </ligand>
</feature>
<dbReference type="InterPro" id="IPR029063">
    <property type="entry name" value="SAM-dependent_MTases_sf"/>
</dbReference>
<dbReference type="PROSITE" id="PS01131">
    <property type="entry name" value="RRNA_A_DIMETH"/>
    <property type="match status" value="1"/>
</dbReference>
<dbReference type="PROSITE" id="PS51689">
    <property type="entry name" value="SAM_RNA_A_N6_MT"/>
    <property type="match status" value="1"/>
</dbReference>
<comment type="caution">
    <text evidence="11">The sequence shown here is derived from an EMBL/GenBank/DDBJ whole genome shotgun (WGS) entry which is preliminary data.</text>
</comment>
<name>A0ABW1V198_9BACL</name>
<protein>
    <recommendedName>
        <fullName evidence="1">rRNA adenine N-6-methyltransferase</fullName>
    </recommendedName>
    <alternativeName>
        <fullName evidence="7">Erythromycin resistance protein</fullName>
    </alternativeName>
    <alternativeName>
        <fullName evidence="6">Macrolide-lincosamide-streptogramin B resistance protein</fullName>
    </alternativeName>
</protein>
<sequence length="277" mass="30761">MNKQAKRIHRNKRPQENFTGQHLLHSPKTIKRMLAVAGLKPNDTVVDIGAGKGGLTFPLAAQAGKVIAVEIDATFSQLLRNKVLASESSNVSIVQADIRTFRLPTSPFSVVANIPFSITTPILEKLLGAEGKAMQKAVLIVEKGAAKRFTGEAPRDTRLLMWKMFFIFKLDSVIPRTHFAPPPRVDAALISITRRQEPLIPMQEAKRFRAFAAYVLSAPQLVVGEALRGLFTAAQLKRVLPEAGLSRENTAQEITLEQWGTLFHAMLKHVPSYRWPR</sequence>
<evidence type="ECO:0000256" key="6">
    <source>
        <dbReference type="ARBA" id="ARBA00029941"/>
    </source>
</evidence>
<evidence type="ECO:0000256" key="1">
    <source>
        <dbReference type="ARBA" id="ARBA00016505"/>
    </source>
</evidence>
<dbReference type="GO" id="GO:0032259">
    <property type="term" value="P:methylation"/>
    <property type="evidence" value="ECO:0007669"/>
    <property type="project" value="UniProtKB-KW"/>
</dbReference>
<evidence type="ECO:0000256" key="2">
    <source>
        <dbReference type="ARBA" id="ARBA00022603"/>
    </source>
</evidence>
<evidence type="ECO:0000256" key="4">
    <source>
        <dbReference type="ARBA" id="ARBA00022691"/>
    </source>
</evidence>
<dbReference type="RefSeq" id="WP_379230772.1">
    <property type="nucleotide sequence ID" value="NZ_JBHSTE010000001.1"/>
</dbReference>
<dbReference type="SMART" id="SM00650">
    <property type="entry name" value="rADc"/>
    <property type="match status" value="1"/>
</dbReference>
<dbReference type="InterPro" id="IPR023165">
    <property type="entry name" value="rRNA_Ade_diMease-like_C"/>
</dbReference>
<evidence type="ECO:0000256" key="3">
    <source>
        <dbReference type="ARBA" id="ARBA00022679"/>
    </source>
</evidence>
<dbReference type="InterPro" id="IPR020598">
    <property type="entry name" value="rRNA_Ade_methylase_Trfase_N"/>
</dbReference>
<feature type="domain" description="Ribosomal RNA adenine methylase transferase N-terminal" evidence="10">
    <location>
        <begin position="29"/>
        <end position="196"/>
    </location>
</feature>
<keyword evidence="12" id="KW-1185">Reference proteome</keyword>
<dbReference type="NCBIfam" id="NF000499">
    <property type="entry name" value="Erm23S_rRNA_broad"/>
    <property type="match status" value="1"/>
</dbReference>
<evidence type="ECO:0000313" key="11">
    <source>
        <dbReference type="EMBL" id="MFC6331480.1"/>
    </source>
</evidence>
<dbReference type="Gene3D" id="3.40.50.150">
    <property type="entry name" value="Vaccinia Virus protein VP39"/>
    <property type="match status" value="1"/>
</dbReference>
<evidence type="ECO:0000256" key="8">
    <source>
        <dbReference type="PROSITE-ProRule" id="PRU01026"/>
    </source>
</evidence>
<dbReference type="GO" id="GO:0008168">
    <property type="term" value="F:methyltransferase activity"/>
    <property type="evidence" value="ECO:0007669"/>
    <property type="project" value="UniProtKB-KW"/>
</dbReference>
<evidence type="ECO:0000256" key="9">
    <source>
        <dbReference type="SAM" id="MobiDB-lite"/>
    </source>
</evidence>
<dbReference type="EMBL" id="JBHSTE010000001">
    <property type="protein sequence ID" value="MFC6331480.1"/>
    <property type="molecule type" value="Genomic_DNA"/>
</dbReference>
<dbReference type="Pfam" id="PF00398">
    <property type="entry name" value="RrnaAD"/>
    <property type="match status" value="1"/>
</dbReference>
<feature type="compositionally biased region" description="Basic residues" evidence="9">
    <location>
        <begin position="1"/>
        <end position="12"/>
    </location>
</feature>
<keyword evidence="2 8" id="KW-0489">Methyltransferase</keyword>
<feature type="binding site" evidence="8">
    <location>
        <position position="24"/>
    </location>
    <ligand>
        <name>S-adenosyl-L-methionine</name>
        <dbReference type="ChEBI" id="CHEBI:59789"/>
    </ligand>
</feature>
<evidence type="ECO:0000256" key="7">
    <source>
        <dbReference type="ARBA" id="ARBA00030809"/>
    </source>
</evidence>
<evidence type="ECO:0000259" key="10">
    <source>
        <dbReference type="SMART" id="SM00650"/>
    </source>
</evidence>